<evidence type="ECO:0000256" key="5">
    <source>
        <dbReference type="ARBA" id="ARBA00022679"/>
    </source>
</evidence>
<sequence>MPTLKRNSINNPKGIVLSFPTVMLRRPTDGDGYNLHQLVARCQPLDTNSVYCNLLQCSDFADTAIAAENAQGELVGFISGYRPPSRPDTLFVWQVAVDSSMRGQGLALRMLLALTARVAREYGVRYMETTISPDNGASQALFKRAFDRLDANCTTRTLFARDTHFAGQHEDEVLYRAGPFTVSHLEEELKEHA</sequence>
<dbReference type="Gene3D" id="3.40.630.30">
    <property type="match status" value="1"/>
</dbReference>
<dbReference type="NCBIfam" id="TIGR02406">
    <property type="entry name" value="ectoine_EctA"/>
    <property type="match status" value="1"/>
</dbReference>
<comment type="catalytic activity">
    <reaction evidence="7 8">
        <text>L-2,4-diaminobutanoate + acetyl-CoA = (2S)-4-acetamido-2-aminobutanoate + CoA + H(+)</text>
        <dbReference type="Rhea" id="RHEA:16901"/>
        <dbReference type="ChEBI" id="CHEBI:15378"/>
        <dbReference type="ChEBI" id="CHEBI:57287"/>
        <dbReference type="ChEBI" id="CHEBI:57288"/>
        <dbReference type="ChEBI" id="CHEBI:58761"/>
        <dbReference type="ChEBI" id="CHEBI:58929"/>
        <dbReference type="EC" id="2.3.1.178"/>
    </reaction>
</comment>
<proteinExistence type="inferred from homology"/>
<protein>
    <recommendedName>
        <fullName evidence="4 8">L-2,4-diaminobutyric acid acetyltransferase</fullName>
        <shortName evidence="8">DABA acetyltransferase</shortName>
        <ecNumber evidence="3 8">2.3.1.178</ecNumber>
    </recommendedName>
</protein>
<dbReference type="PROSITE" id="PS51186">
    <property type="entry name" value="GNAT"/>
    <property type="match status" value="1"/>
</dbReference>
<dbReference type="UniPathway" id="UPA00067">
    <property type="reaction ID" value="UER00122"/>
</dbReference>
<name>A4VFY7_STUS1</name>
<dbReference type="KEGG" id="psa:PST_0181"/>
<dbReference type="Proteomes" id="UP000000233">
    <property type="component" value="Chromosome"/>
</dbReference>
<dbReference type="eggNOG" id="COG0456">
    <property type="taxonomic scope" value="Bacteria"/>
</dbReference>
<dbReference type="EC" id="2.3.1.178" evidence="3 8"/>
<dbReference type="InterPro" id="IPR000182">
    <property type="entry name" value="GNAT_dom"/>
</dbReference>
<keyword evidence="5 8" id="KW-0808">Transferase</keyword>
<reference evidence="10 11" key="1">
    <citation type="journal article" date="2008" name="Proc. Natl. Acad. Sci. U.S.A.">
        <title>Nitrogen fixation island and rhizosphere competence traits in the genome of root-associated Pseudomonas stutzeri A1501.</title>
        <authorList>
            <person name="Yan Y."/>
            <person name="Yang J."/>
            <person name="Dou Y."/>
            <person name="Chen M."/>
            <person name="Ping S."/>
            <person name="Peng J."/>
            <person name="Lu W."/>
            <person name="Zhang W."/>
            <person name="Yao Z."/>
            <person name="Li H."/>
            <person name="Liu W."/>
            <person name="He S."/>
            <person name="Geng L."/>
            <person name="Zhang X."/>
            <person name="Yang F."/>
            <person name="Yu H."/>
            <person name="Zhan Y."/>
            <person name="Li D."/>
            <person name="Lin Z."/>
            <person name="Wang Y."/>
            <person name="Elmerich C."/>
            <person name="Lin M."/>
            <person name="Jin Q."/>
        </authorList>
    </citation>
    <scope>NUCLEOTIDE SEQUENCE [LARGE SCALE GENOMIC DNA]</scope>
    <source>
        <strain evidence="10 11">A1501</strain>
    </source>
</reference>
<evidence type="ECO:0000256" key="7">
    <source>
        <dbReference type="ARBA" id="ARBA00048924"/>
    </source>
</evidence>
<dbReference type="HOGENOM" id="CLU_111896_0_0_6"/>
<accession>A4VFY7</accession>
<dbReference type="EMBL" id="CP000304">
    <property type="protein sequence ID" value="ABP77888.1"/>
    <property type="molecule type" value="Genomic_DNA"/>
</dbReference>
<dbReference type="Pfam" id="PF00583">
    <property type="entry name" value="Acetyltransf_1"/>
    <property type="match status" value="1"/>
</dbReference>
<comment type="function">
    <text evidence="8">Catalyzes the acetylation of L-2,4-diaminobutyrate (DABA) to gamma-N-acetyl-alpha,gamma-diaminobutyric acid (ADABA) with acetyl coenzyme A.</text>
</comment>
<dbReference type="InterPro" id="IPR016181">
    <property type="entry name" value="Acyl_CoA_acyltransferase"/>
</dbReference>
<gene>
    <name evidence="8 10" type="primary">ectA</name>
    <name evidence="10" type="ordered locus">PST_0181</name>
</gene>
<evidence type="ECO:0000256" key="8">
    <source>
        <dbReference type="RuleBase" id="RU365045"/>
    </source>
</evidence>
<dbReference type="SUPFAM" id="SSF55729">
    <property type="entry name" value="Acyl-CoA N-acyltransferases (Nat)"/>
    <property type="match status" value="1"/>
</dbReference>
<dbReference type="CDD" id="cd04301">
    <property type="entry name" value="NAT_SF"/>
    <property type="match status" value="1"/>
</dbReference>
<keyword evidence="11" id="KW-1185">Reference proteome</keyword>
<evidence type="ECO:0000313" key="10">
    <source>
        <dbReference type="EMBL" id="ABP77888.1"/>
    </source>
</evidence>
<comment type="similarity">
    <text evidence="2 8">Belongs to the acetyltransferase family. EctA subfamily.</text>
</comment>
<evidence type="ECO:0000256" key="2">
    <source>
        <dbReference type="ARBA" id="ARBA00010712"/>
    </source>
</evidence>
<dbReference type="AlphaFoldDB" id="A4VFY7"/>
<feature type="domain" description="N-acetyltransferase" evidence="9">
    <location>
        <begin position="22"/>
        <end position="192"/>
    </location>
</feature>
<organism evidence="10 11">
    <name type="scientific">Stutzerimonas stutzeri (strain A1501)</name>
    <name type="common">Pseudomonas stutzeri</name>
    <dbReference type="NCBI Taxonomy" id="379731"/>
    <lineage>
        <taxon>Bacteria</taxon>
        <taxon>Pseudomonadati</taxon>
        <taxon>Pseudomonadota</taxon>
        <taxon>Gammaproteobacteria</taxon>
        <taxon>Pseudomonadales</taxon>
        <taxon>Pseudomonadaceae</taxon>
        <taxon>Stutzerimonas</taxon>
    </lineage>
</organism>
<keyword evidence="6 8" id="KW-0012">Acyltransferase</keyword>
<comment type="pathway">
    <text evidence="1 8">Amine and polyamine biosynthesis; ectoine biosynthesis; L-ectoine from L-aspartate 4-semialdehyde: step 2/3.</text>
</comment>
<dbReference type="GO" id="GO:0033816">
    <property type="term" value="F:diaminobutyrate acetyltransferase activity"/>
    <property type="evidence" value="ECO:0007669"/>
    <property type="project" value="UniProtKB-EC"/>
</dbReference>
<dbReference type="InterPro" id="IPR012772">
    <property type="entry name" value="Ectoine_EctA"/>
</dbReference>
<evidence type="ECO:0000256" key="1">
    <source>
        <dbReference type="ARBA" id="ARBA00004978"/>
    </source>
</evidence>
<evidence type="ECO:0000313" key="11">
    <source>
        <dbReference type="Proteomes" id="UP000000233"/>
    </source>
</evidence>
<evidence type="ECO:0000256" key="3">
    <source>
        <dbReference type="ARBA" id="ARBA00012355"/>
    </source>
</evidence>
<dbReference type="GO" id="GO:0019491">
    <property type="term" value="P:ectoine biosynthetic process"/>
    <property type="evidence" value="ECO:0007669"/>
    <property type="project" value="UniProtKB-UniPathway"/>
</dbReference>
<evidence type="ECO:0000256" key="6">
    <source>
        <dbReference type="ARBA" id="ARBA00023315"/>
    </source>
</evidence>
<evidence type="ECO:0000256" key="4">
    <source>
        <dbReference type="ARBA" id="ARBA00017935"/>
    </source>
</evidence>
<evidence type="ECO:0000259" key="9">
    <source>
        <dbReference type="PROSITE" id="PS51186"/>
    </source>
</evidence>